<organism evidence="1 2">
    <name type="scientific">Lepeophtheirus salmonis</name>
    <name type="common">Salmon louse</name>
    <name type="synonym">Caligus salmonis</name>
    <dbReference type="NCBI Taxonomy" id="72036"/>
    <lineage>
        <taxon>Eukaryota</taxon>
        <taxon>Metazoa</taxon>
        <taxon>Ecdysozoa</taxon>
        <taxon>Arthropoda</taxon>
        <taxon>Crustacea</taxon>
        <taxon>Multicrustacea</taxon>
        <taxon>Hexanauplia</taxon>
        <taxon>Copepoda</taxon>
        <taxon>Siphonostomatoida</taxon>
        <taxon>Caligidae</taxon>
        <taxon>Lepeophtheirus</taxon>
    </lineage>
</organism>
<protein>
    <submittedName>
        <fullName evidence="1">(salmon louse) hypothetical protein</fullName>
    </submittedName>
</protein>
<dbReference type="AlphaFoldDB" id="A0A7R8HCC5"/>
<evidence type="ECO:0000313" key="2">
    <source>
        <dbReference type="Proteomes" id="UP000675881"/>
    </source>
</evidence>
<accession>A0A7R8HCC5</accession>
<keyword evidence="2" id="KW-1185">Reference proteome</keyword>
<name>A0A7R8HCC5_LEPSM</name>
<reference evidence="1" key="1">
    <citation type="submission" date="2021-02" db="EMBL/GenBank/DDBJ databases">
        <authorList>
            <person name="Bekaert M."/>
        </authorList>
    </citation>
    <scope>NUCLEOTIDE SEQUENCE</scope>
    <source>
        <strain evidence="1">IoA-00</strain>
    </source>
</reference>
<sequence length="167" mass="19260">MLMEQWPILLKTIKNLLSFIFPHGELDLDLDLVRYVFSVSLLEENDDLDGVITLEELVTSVLSFRSFKFDVYGYTHIINVIEHDERPELISTNVEEDDIANSNEENLKAPDGTEWFEIPLEVSDTVERFRTKNVLTDSPGPTLYAKRNVDYGSMMSTFSVFIDNFII</sequence>
<dbReference type="Proteomes" id="UP000675881">
    <property type="component" value="Chromosome 7"/>
</dbReference>
<proteinExistence type="predicted"/>
<gene>
    <name evidence="1" type="ORF">LSAA_13184</name>
</gene>
<dbReference type="EMBL" id="HG994586">
    <property type="protein sequence ID" value="CAF3004470.1"/>
    <property type="molecule type" value="Genomic_DNA"/>
</dbReference>
<evidence type="ECO:0000313" key="1">
    <source>
        <dbReference type="EMBL" id="CAF3004470.1"/>
    </source>
</evidence>